<dbReference type="SUPFAM" id="SSF81901">
    <property type="entry name" value="HCP-like"/>
    <property type="match status" value="1"/>
</dbReference>
<organism evidence="1 2">
    <name type="scientific">Salinimonas iocasae</name>
    <dbReference type="NCBI Taxonomy" id="2572577"/>
    <lineage>
        <taxon>Bacteria</taxon>
        <taxon>Pseudomonadati</taxon>
        <taxon>Pseudomonadota</taxon>
        <taxon>Gammaproteobacteria</taxon>
        <taxon>Alteromonadales</taxon>
        <taxon>Alteromonadaceae</taxon>
        <taxon>Alteromonas/Salinimonas group</taxon>
        <taxon>Salinimonas</taxon>
    </lineage>
</organism>
<evidence type="ECO:0000313" key="1">
    <source>
        <dbReference type="EMBL" id="QCZ93606.1"/>
    </source>
</evidence>
<accession>A0A5B7YED5</accession>
<gene>
    <name evidence="1" type="ORF">FBQ74_08925</name>
</gene>
<evidence type="ECO:0000313" key="2">
    <source>
        <dbReference type="Proteomes" id="UP000304912"/>
    </source>
</evidence>
<dbReference type="EMBL" id="CP039852">
    <property type="protein sequence ID" value="QCZ93606.1"/>
    <property type="molecule type" value="Genomic_DNA"/>
</dbReference>
<name>A0A5B7YED5_9ALTE</name>
<dbReference type="Gene3D" id="1.25.40.10">
    <property type="entry name" value="Tetratricopeptide repeat domain"/>
    <property type="match status" value="1"/>
</dbReference>
<proteinExistence type="predicted"/>
<sequence length="481" mass="54282">MRGLVIALLALVLVSADSSYLLPQLLNNASHAQKPEPLLWQASLLGSEEAQQRLVKLAAADKNAFWLEKLVSLRQPEAAWALYQLDKDATNSERLLRLAARGGVADAQLAYAMASEDMEARENWLIRAARQHHAPAQAALADLYLLNQSVDKARPWLEKTADAYPQSAFQLGRMLFEEGDMKGGVKLLQRAAINHHVMAKRLLDIIKEYEIQTPQSVAFTPWSQKQYCAQKIQMFATSLSSIERGSQLYEAFVKDERLRDLPICMQTPIWLSQDSVECSSDWKQTGRMGCDIRQLEKPVESTRATHIVLVGDAGKANVNNGIMYLDLSDSYSVLVHELAHFAGFVDEYPLPVEIARQYCAGEKAPNLIVDGKITYQPLATVMQWLALDKTVDIALSRTCNTVGARAYKPSRQITFMEHHDSGVIPDIYIDLWKTQLSTPEAQRPVFMNFFQHFHYAGDQQRAEKWLDRYNDFNEPADMPAE</sequence>
<dbReference type="OrthoDB" id="6313889at2"/>
<keyword evidence="2" id="KW-1185">Reference proteome</keyword>
<reference evidence="1 2" key="1">
    <citation type="submission" date="2019-04" db="EMBL/GenBank/DDBJ databases">
        <title>Salinimonas iocasae sp. nov., a halophilic bacterium isolated from the outer tube casing of tubeworms in Okinawa Trough.</title>
        <authorList>
            <person name="Zhang H."/>
            <person name="Wang H."/>
            <person name="Li C."/>
        </authorList>
    </citation>
    <scope>NUCLEOTIDE SEQUENCE [LARGE SCALE GENOMIC DNA]</scope>
    <source>
        <strain evidence="1 2">KX18D6</strain>
    </source>
</reference>
<protein>
    <submittedName>
        <fullName evidence="1">Sel1 repeat family protein</fullName>
    </submittedName>
</protein>
<dbReference type="KEGG" id="salk:FBQ74_08925"/>
<dbReference type="AlphaFoldDB" id="A0A5B7YED5"/>
<dbReference type="Proteomes" id="UP000304912">
    <property type="component" value="Chromosome"/>
</dbReference>
<dbReference type="InterPro" id="IPR011990">
    <property type="entry name" value="TPR-like_helical_dom_sf"/>
</dbReference>
<dbReference type="RefSeq" id="WP_139756350.1">
    <property type="nucleotide sequence ID" value="NZ_CP039852.1"/>
</dbReference>